<organism evidence="2 3">
    <name type="scientific">Candidatus Nitrosarchaeum limnium BG20</name>
    <dbReference type="NCBI Taxonomy" id="859192"/>
    <lineage>
        <taxon>Archaea</taxon>
        <taxon>Nitrososphaerota</taxon>
        <taxon>Nitrososphaeria</taxon>
        <taxon>Nitrosopumilales</taxon>
        <taxon>Nitrosopumilaceae</taxon>
        <taxon>Nitrosarchaeum</taxon>
    </lineage>
</organism>
<keyword evidence="3" id="KW-1185">Reference proteome</keyword>
<accession>S2E611</accession>
<dbReference type="Gene3D" id="2.10.260.10">
    <property type="match status" value="1"/>
</dbReference>
<dbReference type="GO" id="GO:0003677">
    <property type="term" value="F:DNA binding"/>
    <property type="evidence" value="ECO:0007669"/>
    <property type="project" value="InterPro"/>
</dbReference>
<comment type="caution">
    <text evidence="2">The sequence shown here is derived from an EMBL/GenBank/DDBJ whole genome shotgun (WGS) entry which is preliminary data.</text>
</comment>
<dbReference type="Proteomes" id="UP000014065">
    <property type="component" value="Unassembled WGS sequence"/>
</dbReference>
<dbReference type="Pfam" id="PF04014">
    <property type="entry name" value="MazE_antitoxin"/>
    <property type="match status" value="1"/>
</dbReference>
<feature type="domain" description="SpoVT-AbrB" evidence="1">
    <location>
        <begin position="8"/>
        <end position="48"/>
    </location>
</feature>
<evidence type="ECO:0000259" key="1">
    <source>
        <dbReference type="SMART" id="SM00966"/>
    </source>
</evidence>
<dbReference type="EMBL" id="AHJG01000096">
    <property type="protein sequence ID" value="EPA06173.1"/>
    <property type="molecule type" value="Genomic_DNA"/>
</dbReference>
<reference evidence="2 3" key="1">
    <citation type="journal article" date="2012" name="J. Bacteriol.">
        <title>Genome Sequence of "Candidatus Nitrosoarchaeum limnia" BG20, a Low-Salinity Ammonia-Oxidizing Archaeon from the San Francisco Bay Estuary.</title>
        <authorList>
            <person name="Mosier A.C."/>
            <person name="Allen E.E."/>
            <person name="Kim M."/>
            <person name="Ferriera S."/>
            <person name="Francis C.A."/>
        </authorList>
    </citation>
    <scope>NUCLEOTIDE SEQUENCE [LARGE SCALE GENOMIC DNA]</scope>
    <source>
        <strain evidence="2 3">BG20</strain>
    </source>
</reference>
<evidence type="ECO:0000313" key="3">
    <source>
        <dbReference type="Proteomes" id="UP000014065"/>
    </source>
</evidence>
<protein>
    <submittedName>
        <fullName evidence="2">Transcriptional regulator, AbrB family</fullName>
    </submittedName>
</protein>
<dbReference type="AlphaFoldDB" id="S2E611"/>
<dbReference type="RefSeq" id="WP_010190738.1">
    <property type="nucleotide sequence ID" value="NZ_AHJG01000096.1"/>
</dbReference>
<gene>
    <name evidence="2" type="ORF">BG20_I0818</name>
</gene>
<name>S2E611_9ARCH</name>
<proteinExistence type="predicted"/>
<dbReference type="InterPro" id="IPR007159">
    <property type="entry name" value="SpoVT-AbrB_dom"/>
</dbReference>
<sequence>MGKALGSSKVTVRFQVTVPEEVRKKMKVKDGDTLVFVEDGKRIYISTEF</sequence>
<dbReference type="SUPFAM" id="SSF89447">
    <property type="entry name" value="AbrB/MazE/MraZ-like"/>
    <property type="match status" value="1"/>
</dbReference>
<dbReference type="InterPro" id="IPR037914">
    <property type="entry name" value="SpoVT-AbrB_sf"/>
</dbReference>
<evidence type="ECO:0000313" key="2">
    <source>
        <dbReference type="EMBL" id="EPA06173.1"/>
    </source>
</evidence>
<dbReference type="NCBIfam" id="TIGR01439">
    <property type="entry name" value="lp_hng_hel_AbrB"/>
    <property type="match status" value="1"/>
</dbReference>
<dbReference type="SMART" id="SM00966">
    <property type="entry name" value="SpoVT_AbrB"/>
    <property type="match status" value="1"/>
</dbReference>